<organism evidence="2 3">
    <name type="scientific">Actinomadura yumaensis</name>
    <dbReference type="NCBI Taxonomy" id="111807"/>
    <lineage>
        <taxon>Bacteria</taxon>
        <taxon>Bacillati</taxon>
        <taxon>Actinomycetota</taxon>
        <taxon>Actinomycetes</taxon>
        <taxon>Streptosporangiales</taxon>
        <taxon>Thermomonosporaceae</taxon>
        <taxon>Actinomadura</taxon>
    </lineage>
</organism>
<protein>
    <submittedName>
        <fullName evidence="2">Uncharacterized protein</fullName>
    </submittedName>
</protein>
<comment type="caution">
    <text evidence="2">The sequence shown here is derived from an EMBL/GenBank/DDBJ whole genome shotgun (WGS) entry which is preliminary data.</text>
</comment>
<evidence type="ECO:0000313" key="3">
    <source>
        <dbReference type="Proteomes" id="UP001596380"/>
    </source>
</evidence>
<accession>A0ABW2CS25</accession>
<feature type="region of interest" description="Disordered" evidence="1">
    <location>
        <begin position="1"/>
        <end position="34"/>
    </location>
</feature>
<evidence type="ECO:0000256" key="1">
    <source>
        <dbReference type="SAM" id="MobiDB-lite"/>
    </source>
</evidence>
<proteinExistence type="predicted"/>
<gene>
    <name evidence="2" type="ORF">ACFQKB_29155</name>
</gene>
<dbReference type="EMBL" id="JBHSXS010000022">
    <property type="protein sequence ID" value="MFC6883858.1"/>
    <property type="molecule type" value="Genomic_DNA"/>
</dbReference>
<dbReference type="RefSeq" id="WP_160823086.1">
    <property type="nucleotide sequence ID" value="NZ_JBHSXE010000001.1"/>
</dbReference>
<keyword evidence="3" id="KW-1185">Reference proteome</keyword>
<sequence length="121" mass="13354">MAAREFAGDPRPRPARRLCLEADGSLSDPDEQRPVPLEELCEDVRCGRSFRAYRRRTGADCTNEVLVEVLRAVLPGQGPDAGGDGPVALVRRLVEGIADQIGLPDVGDVRERPGRRERRRP</sequence>
<dbReference type="Proteomes" id="UP001596380">
    <property type="component" value="Unassembled WGS sequence"/>
</dbReference>
<name>A0ABW2CS25_9ACTN</name>
<evidence type="ECO:0000313" key="2">
    <source>
        <dbReference type="EMBL" id="MFC6883858.1"/>
    </source>
</evidence>
<reference evidence="3" key="1">
    <citation type="journal article" date="2019" name="Int. J. Syst. Evol. Microbiol.">
        <title>The Global Catalogue of Microorganisms (GCM) 10K type strain sequencing project: providing services to taxonomists for standard genome sequencing and annotation.</title>
        <authorList>
            <consortium name="The Broad Institute Genomics Platform"/>
            <consortium name="The Broad Institute Genome Sequencing Center for Infectious Disease"/>
            <person name="Wu L."/>
            <person name="Ma J."/>
        </authorList>
    </citation>
    <scope>NUCLEOTIDE SEQUENCE [LARGE SCALE GENOMIC DNA]</scope>
    <source>
        <strain evidence="3">JCM 3369</strain>
    </source>
</reference>
<feature type="compositionally biased region" description="Basic and acidic residues" evidence="1">
    <location>
        <begin position="1"/>
        <end position="12"/>
    </location>
</feature>